<reference evidence="7" key="1">
    <citation type="submission" date="2020-06" db="EMBL/GenBank/DDBJ databases">
        <authorList>
            <person name="Li T."/>
            <person name="Hu X."/>
            <person name="Zhang T."/>
            <person name="Song X."/>
            <person name="Zhang H."/>
            <person name="Dai N."/>
            <person name="Sheng W."/>
            <person name="Hou X."/>
            <person name="Wei L."/>
        </authorList>
    </citation>
    <scope>NUCLEOTIDE SEQUENCE</scope>
    <source>
        <strain evidence="7">G01</strain>
        <tissue evidence="7">Leaf</tissue>
    </source>
</reference>
<comment type="subcellular location">
    <subcellularLocation>
        <location evidence="1">Nucleus</location>
    </subcellularLocation>
</comment>
<evidence type="ECO:0000256" key="6">
    <source>
        <dbReference type="SAM" id="MobiDB-lite"/>
    </source>
</evidence>
<dbReference type="GO" id="GO:0003677">
    <property type="term" value="F:DNA binding"/>
    <property type="evidence" value="ECO:0007669"/>
    <property type="project" value="UniProtKB-KW"/>
</dbReference>
<keyword evidence="2" id="KW-0805">Transcription regulation</keyword>
<sequence length="229" mass="26176">MSPTKHHSSPSTKPNKQPIGFLADSAQLQGRSDYDTLRKRKMPDEYIDFFALESQLSQQQQAMEIETDDVSLTQLTLGRAAYAGPSHTKKKKSAVVSAPYWLQLAPPLRQPNDEIDYEITKTLKDSVVDGSSRFLVKKLLAEKHILPHVMSNWPHFDEFKGVELGVFDVDTRSNHLLVFKKWRSTESFVLCGNWVSDFVKRRGLKVDDTIGLRWSAENLKLEFKLLNNN</sequence>
<name>A0AAW2QQY7_9LAMI</name>
<comment type="caution">
    <text evidence="7">The sequence shown here is derived from an EMBL/GenBank/DDBJ whole genome shotgun (WGS) entry which is preliminary data.</text>
</comment>
<evidence type="ECO:0000256" key="2">
    <source>
        <dbReference type="ARBA" id="ARBA00023015"/>
    </source>
</evidence>
<keyword evidence="4" id="KW-0804">Transcription</keyword>
<gene>
    <name evidence="7" type="ORF">Sangu_0346100</name>
</gene>
<keyword evidence="5" id="KW-0539">Nucleus</keyword>
<evidence type="ECO:0000256" key="5">
    <source>
        <dbReference type="ARBA" id="ARBA00023242"/>
    </source>
</evidence>
<dbReference type="InterPro" id="IPR003340">
    <property type="entry name" value="B3_DNA-bd"/>
</dbReference>
<evidence type="ECO:0000256" key="4">
    <source>
        <dbReference type="ARBA" id="ARBA00023163"/>
    </source>
</evidence>
<dbReference type="AlphaFoldDB" id="A0AAW2QQY7"/>
<dbReference type="GO" id="GO:0005634">
    <property type="term" value="C:nucleus"/>
    <property type="evidence" value="ECO:0007669"/>
    <property type="project" value="UniProtKB-SubCell"/>
</dbReference>
<dbReference type="InterPro" id="IPR051442">
    <property type="entry name" value="B3_domain"/>
</dbReference>
<protein>
    <recommendedName>
        <fullName evidence="8">B3 domain-containing protein</fullName>
    </recommendedName>
</protein>
<dbReference type="Gene3D" id="2.40.330.10">
    <property type="entry name" value="DNA-binding pseudobarrel domain"/>
    <property type="match status" value="1"/>
</dbReference>
<accession>A0AAW2QQY7</accession>
<organism evidence="7">
    <name type="scientific">Sesamum angustifolium</name>
    <dbReference type="NCBI Taxonomy" id="2727405"/>
    <lineage>
        <taxon>Eukaryota</taxon>
        <taxon>Viridiplantae</taxon>
        <taxon>Streptophyta</taxon>
        <taxon>Embryophyta</taxon>
        <taxon>Tracheophyta</taxon>
        <taxon>Spermatophyta</taxon>
        <taxon>Magnoliopsida</taxon>
        <taxon>eudicotyledons</taxon>
        <taxon>Gunneridae</taxon>
        <taxon>Pentapetalae</taxon>
        <taxon>asterids</taxon>
        <taxon>lamiids</taxon>
        <taxon>Lamiales</taxon>
        <taxon>Pedaliaceae</taxon>
        <taxon>Sesamum</taxon>
    </lineage>
</organism>
<evidence type="ECO:0000313" key="7">
    <source>
        <dbReference type="EMBL" id="KAL0370280.1"/>
    </source>
</evidence>
<proteinExistence type="predicted"/>
<dbReference type="EMBL" id="JACGWK010000002">
    <property type="protein sequence ID" value="KAL0370280.1"/>
    <property type="molecule type" value="Genomic_DNA"/>
</dbReference>
<feature type="region of interest" description="Disordered" evidence="6">
    <location>
        <begin position="1"/>
        <end position="25"/>
    </location>
</feature>
<dbReference type="InterPro" id="IPR015300">
    <property type="entry name" value="DNA-bd_pseudobarrel_sf"/>
</dbReference>
<dbReference type="PANTHER" id="PTHR34269:SF11">
    <property type="entry name" value="B3 DOMAIN PROTEIN"/>
    <property type="match status" value="1"/>
</dbReference>
<keyword evidence="3" id="KW-0238">DNA-binding</keyword>
<reference evidence="7" key="2">
    <citation type="journal article" date="2024" name="Plant">
        <title>Genomic evolution and insights into agronomic trait innovations of Sesamum species.</title>
        <authorList>
            <person name="Miao H."/>
            <person name="Wang L."/>
            <person name="Qu L."/>
            <person name="Liu H."/>
            <person name="Sun Y."/>
            <person name="Le M."/>
            <person name="Wang Q."/>
            <person name="Wei S."/>
            <person name="Zheng Y."/>
            <person name="Lin W."/>
            <person name="Duan Y."/>
            <person name="Cao H."/>
            <person name="Xiong S."/>
            <person name="Wang X."/>
            <person name="Wei L."/>
            <person name="Li C."/>
            <person name="Ma Q."/>
            <person name="Ju M."/>
            <person name="Zhao R."/>
            <person name="Li G."/>
            <person name="Mu C."/>
            <person name="Tian Q."/>
            <person name="Mei H."/>
            <person name="Zhang T."/>
            <person name="Gao T."/>
            <person name="Zhang H."/>
        </authorList>
    </citation>
    <scope>NUCLEOTIDE SEQUENCE</scope>
    <source>
        <strain evidence="7">G01</strain>
    </source>
</reference>
<dbReference type="SUPFAM" id="SSF101936">
    <property type="entry name" value="DNA-binding pseudobarrel domain"/>
    <property type="match status" value="1"/>
</dbReference>
<dbReference type="PANTHER" id="PTHR34269">
    <property type="entry name" value="TRANSCRIPTION FACTOR B3-DOMAIN FAMILY-RELATED"/>
    <property type="match status" value="1"/>
</dbReference>
<evidence type="ECO:0000256" key="3">
    <source>
        <dbReference type="ARBA" id="ARBA00023125"/>
    </source>
</evidence>
<evidence type="ECO:0008006" key="8">
    <source>
        <dbReference type="Google" id="ProtNLM"/>
    </source>
</evidence>
<evidence type="ECO:0000256" key="1">
    <source>
        <dbReference type="ARBA" id="ARBA00004123"/>
    </source>
</evidence>
<dbReference type="CDD" id="cd10017">
    <property type="entry name" value="B3_DNA"/>
    <property type="match status" value="1"/>
</dbReference>